<protein>
    <recommendedName>
        <fullName evidence="3">DUF4435 domain-containing protein</fullName>
    </recommendedName>
</protein>
<evidence type="ECO:0000313" key="2">
    <source>
        <dbReference type="Proteomes" id="UP001380365"/>
    </source>
</evidence>
<accession>A0ABU8Q912</accession>
<reference evidence="1 2" key="1">
    <citation type="submission" date="2023-12" db="EMBL/GenBank/DDBJ databases">
        <title>Gut-associated functions are favored during microbiome assembly across C. elegans life.</title>
        <authorList>
            <person name="Zimmermann J."/>
        </authorList>
    </citation>
    <scope>NUCLEOTIDE SEQUENCE [LARGE SCALE GENOMIC DNA]</scope>
    <source>
        <strain evidence="1 2">JUb134</strain>
    </source>
</reference>
<dbReference type="RefSeq" id="WP_132883010.1">
    <property type="nucleotide sequence ID" value="NZ_JBBGZA010000001.1"/>
</dbReference>
<comment type="caution">
    <text evidence="1">The sequence shown here is derived from an EMBL/GenBank/DDBJ whole genome shotgun (WGS) entry which is preliminary data.</text>
</comment>
<organism evidence="1 2">
    <name type="scientific">Sphingomonas molluscorum</name>
    <dbReference type="NCBI Taxonomy" id="418184"/>
    <lineage>
        <taxon>Bacteria</taxon>
        <taxon>Pseudomonadati</taxon>
        <taxon>Pseudomonadota</taxon>
        <taxon>Alphaproteobacteria</taxon>
        <taxon>Sphingomonadales</taxon>
        <taxon>Sphingomonadaceae</taxon>
        <taxon>Sphingomonas</taxon>
    </lineage>
</organism>
<keyword evidence="2" id="KW-1185">Reference proteome</keyword>
<sequence length="293" mass="33866">MTDYVEDLLAEQSNTNGLLLEILTSGYEEWDYLIAIEGVADRAFYYDFLKSALGGPEIRLLDCGGKPCLLKFKKAVEEYSWVNPPLFRYLCDKDFDDYLGFVHPGVWKTEWYSIESYLVNPDFVEYNVAKFSTGQLTPGHRRAFVDRYWQLFRSMAKDIRPYCAFMCEIRSNGEHPQFDDVGIDKLFDLTNRESPRRTGVLETAVKTLKITKPISRVDLLKRARSFKPEEMLRWLRGKLALQIARKCYERAVRATPLAQRTAIPPPTFLGGDALESAYLFWRSLPGLKDYCEG</sequence>
<evidence type="ECO:0008006" key="3">
    <source>
        <dbReference type="Google" id="ProtNLM"/>
    </source>
</evidence>
<gene>
    <name evidence="1" type="ORF">WH159_15940</name>
</gene>
<name>A0ABU8Q912_9SPHN</name>
<evidence type="ECO:0000313" key="1">
    <source>
        <dbReference type="EMBL" id="MEJ5096021.1"/>
    </source>
</evidence>
<dbReference type="EMBL" id="JBBGZA010000001">
    <property type="protein sequence ID" value="MEJ5096021.1"/>
    <property type="molecule type" value="Genomic_DNA"/>
</dbReference>
<dbReference type="Proteomes" id="UP001380365">
    <property type="component" value="Unassembled WGS sequence"/>
</dbReference>
<proteinExistence type="predicted"/>